<dbReference type="GO" id="GO:0004721">
    <property type="term" value="F:phosphoprotein phosphatase activity"/>
    <property type="evidence" value="ECO:0007669"/>
    <property type="project" value="TreeGrafter"/>
</dbReference>
<dbReference type="GO" id="GO:0016208">
    <property type="term" value="F:AMP binding"/>
    <property type="evidence" value="ECO:0007669"/>
    <property type="project" value="TreeGrafter"/>
</dbReference>
<dbReference type="Pfam" id="PF20423">
    <property type="entry name" value="AceK_regulatory"/>
    <property type="match status" value="1"/>
</dbReference>
<dbReference type="PANTHER" id="PTHR39559">
    <property type="match status" value="1"/>
</dbReference>
<accession>A0A5S3YL33</accession>
<sequence>EAFAQQHWDKMQKISSMRIDHYDQRVEETITQLKMTVTCSTLHESLWLDIKRHYLDLLTFHPQAELAETFYNSVFCRLFHRRYFNNAFIFVQTTLKNAPALPVEAEYRSYFPVVEGLIPTIADIVEHIDFKCQFRDLEQDIRNLVKAFIKQAPDTHHHGHMMRFDMLE</sequence>
<evidence type="ECO:0000313" key="2">
    <source>
        <dbReference type="EMBL" id="TMP75905.1"/>
    </source>
</evidence>
<evidence type="ECO:0000313" key="3">
    <source>
        <dbReference type="Proteomes" id="UP000305874"/>
    </source>
</evidence>
<dbReference type="PANTHER" id="PTHR39559:SF1">
    <property type="entry name" value="ISOCITRATE DEHYDROGENASE KINASE_PHOSPHATASE"/>
    <property type="match status" value="1"/>
</dbReference>
<protein>
    <submittedName>
        <fullName evidence="2">Bifunctional isocitrate dehydrogenase kinase/phosphatase</fullName>
    </submittedName>
</protein>
<dbReference type="InterPro" id="IPR046854">
    <property type="entry name" value="AceK_regulatory"/>
</dbReference>
<dbReference type="GO" id="GO:0008772">
    <property type="term" value="F:[isocitrate dehydrogenase (NADP+)] kinase activity"/>
    <property type="evidence" value="ECO:0007669"/>
    <property type="project" value="InterPro"/>
</dbReference>
<dbReference type="Proteomes" id="UP000305874">
    <property type="component" value="Unassembled WGS sequence"/>
</dbReference>
<evidence type="ECO:0000259" key="1">
    <source>
        <dbReference type="Pfam" id="PF20423"/>
    </source>
</evidence>
<organism evidence="2 3">
    <name type="scientific">Pseudoalteromonas ruthenica</name>
    <dbReference type="NCBI Taxonomy" id="151081"/>
    <lineage>
        <taxon>Bacteria</taxon>
        <taxon>Pseudomonadati</taxon>
        <taxon>Pseudomonadota</taxon>
        <taxon>Gammaproteobacteria</taxon>
        <taxon>Alteromonadales</taxon>
        <taxon>Pseudoalteromonadaceae</taxon>
        <taxon>Pseudoalteromonas</taxon>
    </lineage>
</organism>
<dbReference type="GO" id="GO:0005524">
    <property type="term" value="F:ATP binding"/>
    <property type="evidence" value="ECO:0007669"/>
    <property type="project" value="TreeGrafter"/>
</dbReference>
<proteinExistence type="predicted"/>
<dbReference type="EMBL" id="PNCG01000621">
    <property type="protein sequence ID" value="TMP75905.1"/>
    <property type="molecule type" value="Genomic_DNA"/>
</dbReference>
<dbReference type="RefSeq" id="WP_138549347.1">
    <property type="nucleotide sequence ID" value="NZ_PNCG01000621.1"/>
</dbReference>
<reference evidence="3" key="2">
    <citation type="submission" date="2019-06" db="EMBL/GenBank/DDBJ databases">
        <title>Co-occurence of chitin degradation, pigmentation and bioactivity in marine Pseudoalteromonas.</title>
        <authorList>
            <person name="Sonnenschein E.C."/>
            <person name="Bech P.K."/>
        </authorList>
    </citation>
    <scope>NUCLEOTIDE SEQUENCE [LARGE SCALE GENOMIC DNA]</scope>
    <source>
        <strain evidence="3">S2897</strain>
    </source>
</reference>
<keyword evidence="2" id="KW-0808">Transferase</keyword>
<comment type="caution">
    <text evidence="2">The sequence shown here is derived from an EMBL/GenBank/DDBJ whole genome shotgun (WGS) entry which is preliminary data.</text>
</comment>
<dbReference type="AlphaFoldDB" id="A0A5S3YL33"/>
<gene>
    <name evidence="2" type="ORF">CWC05_21765</name>
</gene>
<dbReference type="InterPro" id="IPR010452">
    <property type="entry name" value="Isocitrate_DH_AceK"/>
</dbReference>
<reference evidence="2 3" key="1">
    <citation type="submission" date="2017-12" db="EMBL/GenBank/DDBJ databases">
        <authorList>
            <person name="Paulsen S."/>
            <person name="Gram L.K."/>
        </authorList>
    </citation>
    <scope>NUCLEOTIDE SEQUENCE [LARGE SCALE GENOMIC DNA]</scope>
    <source>
        <strain evidence="2 3">S2897</strain>
    </source>
</reference>
<keyword evidence="2" id="KW-0418">Kinase</keyword>
<name>A0A5S3YL33_9GAMM</name>
<dbReference type="GO" id="GO:0006006">
    <property type="term" value="P:glucose metabolic process"/>
    <property type="evidence" value="ECO:0007669"/>
    <property type="project" value="InterPro"/>
</dbReference>
<feature type="non-terminal residue" evidence="2">
    <location>
        <position position="1"/>
    </location>
</feature>
<dbReference type="GO" id="GO:0005737">
    <property type="term" value="C:cytoplasm"/>
    <property type="evidence" value="ECO:0007669"/>
    <property type="project" value="InterPro"/>
</dbReference>
<feature type="domain" description="Isocitrate dehydrogenase kinase/phosphatase (AceK) regulatory" evidence="1">
    <location>
        <begin position="2"/>
        <end position="167"/>
    </location>
</feature>
<feature type="non-terminal residue" evidence="2">
    <location>
        <position position="168"/>
    </location>
</feature>